<evidence type="ECO:0000313" key="2">
    <source>
        <dbReference type="EMBL" id="MFC5722559.1"/>
    </source>
</evidence>
<accession>A0ABW0Z6A9</accession>
<protein>
    <submittedName>
        <fullName evidence="2">Helix-turn-helix domain-containing protein</fullName>
    </submittedName>
</protein>
<sequence>MNPTELGKALRELREAGGKQAKVVARGALMSPSKLSKIENGVLPPSVIDVERILTALEVSDEVKDQLAEVARRVATEVTAWRIHQRSGLHKHQAAIGAVEARTKLLRLFQPSCVPGLLQTPEYVRGILGNRDLTDDALEKMIGARLRRQEILYDRERTFRFLLTESVLRWQLIPPPMMAAQLDKLVTMSRMPNIAVGVIPLSAPMPGVPTSSFVLFDARLVVVEIPHAEVTTSERRDIELYADKFENFEQVALYGERMQALAESIRNDFLREQETR</sequence>
<dbReference type="InterPro" id="IPR001387">
    <property type="entry name" value="Cro/C1-type_HTH"/>
</dbReference>
<comment type="caution">
    <text evidence="2">The sequence shown here is derived from an EMBL/GenBank/DDBJ whole genome shotgun (WGS) entry which is preliminary data.</text>
</comment>
<dbReference type="CDD" id="cd00093">
    <property type="entry name" value="HTH_XRE"/>
    <property type="match status" value="1"/>
</dbReference>
<dbReference type="InterPro" id="IPR043917">
    <property type="entry name" value="DUF5753"/>
</dbReference>
<dbReference type="InterPro" id="IPR010982">
    <property type="entry name" value="Lambda_DNA-bd_dom_sf"/>
</dbReference>
<dbReference type="Gene3D" id="1.10.260.40">
    <property type="entry name" value="lambda repressor-like DNA-binding domains"/>
    <property type="match status" value="1"/>
</dbReference>
<dbReference type="EMBL" id="JBHSPB010000012">
    <property type="protein sequence ID" value="MFC5722559.1"/>
    <property type="molecule type" value="Genomic_DNA"/>
</dbReference>
<evidence type="ECO:0000259" key="1">
    <source>
        <dbReference type="PROSITE" id="PS50943"/>
    </source>
</evidence>
<dbReference type="PROSITE" id="PS50943">
    <property type="entry name" value="HTH_CROC1"/>
    <property type="match status" value="1"/>
</dbReference>
<dbReference type="RefSeq" id="WP_390318110.1">
    <property type="nucleotide sequence ID" value="NZ_JBHSPB010000012.1"/>
</dbReference>
<organism evidence="2 3">
    <name type="scientific">Streptomyces gamaensis</name>
    <dbReference type="NCBI Taxonomy" id="1763542"/>
    <lineage>
        <taxon>Bacteria</taxon>
        <taxon>Bacillati</taxon>
        <taxon>Actinomycetota</taxon>
        <taxon>Actinomycetes</taxon>
        <taxon>Kitasatosporales</taxon>
        <taxon>Streptomycetaceae</taxon>
        <taxon>Streptomyces</taxon>
    </lineage>
</organism>
<proteinExistence type="predicted"/>
<reference evidence="3" key="1">
    <citation type="journal article" date="2019" name="Int. J. Syst. Evol. Microbiol.">
        <title>The Global Catalogue of Microorganisms (GCM) 10K type strain sequencing project: providing services to taxonomists for standard genome sequencing and annotation.</title>
        <authorList>
            <consortium name="The Broad Institute Genomics Platform"/>
            <consortium name="The Broad Institute Genome Sequencing Center for Infectious Disease"/>
            <person name="Wu L."/>
            <person name="Ma J."/>
        </authorList>
    </citation>
    <scope>NUCLEOTIDE SEQUENCE [LARGE SCALE GENOMIC DNA]</scope>
    <source>
        <strain evidence="3">CGMCC 4.7304</strain>
    </source>
</reference>
<dbReference type="Pfam" id="PF19054">
    <property type="entry name" value="DUF5753"/>
    <property type="match status" value="1"/>
</dbReference>
<dbReference type="Pfam" id="PF13560">
    <property type="entry name" value="HTH_31"/>
    <property type="match status" value="1"/>
</dbReference>
<gene>
    <name evidence="2" type="ORF">ACFP1Z_20530</name>
</gene>
<name>A0ABW0Z6A9_9ACTN</name>
<dbReference type="SMART" id="SM00530">
    <property type="entry name" value="HTH_XRE"/>
    <property type="match status" value="1"/>
</dbReference>
<keyword evidence="3" id="KW-1185">Reference proteome</keyword>
<dbReference type="SUPFAM" id="SSF47413">
    <property type="entry name" value="lambda repressor-like DNA-binding domains"/>
    <property type="match status" value="1"/>
</dbReference>
<evidence type="ECO:0000313" key="3">
    <source>
        <dbReference type="Proteomes" id="UP001596083"/>
    </source>
</evidence>
<feature type="domain" description="HTH cro/C1-type" evidence="1">
    <location>
        <begin position="10"/>
        <end position="63"/>
    </location>
</feature>
<dbReference type="Proteomes" id="UP001596083">
    <property type="component" value="Unassembled WGS sequence"/>
</dbReference>